<name>S3CY12_GLAL2</name>
<dbReference type="STRING" id="1116229.S3CY12"/>
<evidence type="ECO:0000313" key="2">
    <source>
        <dbReference type="EMBL" id="EPE29819.1"/>
    </source>
</evidence>
<dbReference type="Proteomes" id="UP000016922">
    <property type="component" value="Unassembled WGS sequence"/>
</dbReference>
<sequence>MVPYQPLDSANGEIRLLDVHPAKNQDAALVCKLRHAYLSNNPDYECLSYVWGREEGGTDIDLDQTAFRVFENCEAALRNLRQPKRVRTLWIDAICINQRDNDEKGAQVRRMEDIYRQARQVCIWLGELTDGSIVGVKSIQKKLTTGYYLWKVDRKFGKPTLPVRESLKNSISLQNRSSLVAAQEFGEINELLDRPWFTRVWIMQEAILARKLVLICGSETIDWHDVGSKIKTSFMAINFPKCFGLKVNPWDLFCDETYQKICHFRHEWESGGRNASLYQLLYDYRHLDCKMPQDRIYGFLGLAPMAKDLGFEPNYNLEPATVFTSFARTVIEKARSLDVLHCVREWRSSGAVFEQSPAYAYSLLDQSRYHDLYALIKDAPEHPLRRGWARLPPGWERIQDEGQTCYFRNHNDGTYQEQSPLEGKEPVQARYYAEQKILPRGWIKNWNNVGQAKVMFAPDSLTIDYHSKQLKRLEKHGLDSLPSWVPNWEARTEHDPTPLLDWADASPRYWASGNIQAVTIAHEEDPNI</sequence>
<dbReference type="HOGENOM" id="CLU_004184_7_2_1"/>
<evidence type="ECO:0000313" key="3">
    <source>
        <dbReference type="Proteomes" id="UP000016922"/>
    </source>
</evidence>
<reference evidence="2 3" key="1">
    <citation type="journal article" date="2013" name="BMC Genomics">
        <title>Genomics-driven discovery of the pneumocandin biosynthetic gene cluster in the fungus Glarea lozoyensis.</title>
        <authorList>
            <person name="Chen L."/>
            <person name="Yue Q."/>
            <person name="Zhang X."/>
            <person name="Xiang M."/>
            <person name="Wang C."/>
            <person name="Li S."/>
            <person name="Che Y."/>
            <person name="Ortiz-Lopez F.J."/>
            <person name="Bills G.F."/>
            <person name="Liu X."/>
            <person name="An Z."/>
        </authorList>
    </citation>
    <scope>NUCLEOTIDE SEQUENCE [LARGE SCALE GENOMIC DNA]</scope>
    <source>
        <strain evidence="3">ATCC 20868 / MF5171</strain>
    </source>
</reference>
<dbReference type="InterPro" id="IPR001202">
    <property type="entry name" value="WW_dom"/>
</dbReference>
<dbReference type="KEGG" id="glz:GLAREA_00979"/>
<dbReference type="PANTHER" id="PTHR24148">
    <property type="entry name" value="ANKYRIN REPEAT DOMAIN-CONTAINING PROTEIN 39 HOMOLOG-RELATED"/>
    <property type="match status" value="1"/>
</dbReference>
<feature type="domain" description="WW" evidence="1">
    <location>
        <begin position="389"/>
        <end position="422"/>
    </location>
</feature>
<dbReference type="RefSeq" id="XP_008083928.1">
    <property type="nucleotide sequence ID" value="XM_008085737.1"/>
</dbReference>
<dbReference type="EMBL" id="KE145367">
    <property type="protein sequence ID" value="EPE29819.1"/>
    <property type="molecule type" value="Genomic_DNA"/>
</dbReference>
<dbReference type="InterPro" id="IPR052895">
    <property type="entry name" value="HetReg/Transcr_Mod"/>
</dbReference>
<dbReference type="Pfam" id="PF06985">
    <property type="entry name" value="HET"/>
    <property type="match status" value="1"/>
</dbReference>
<dbReference type="OrthoDB" id="3553147at2759"/>
<protein>
    <submittedName>
        <fullName evidence="2">WW</fullName>
    </submittedName>
</protein>
<dbReference type="AlphaFoldDB" id="S3CY12"/>
<gene>
    <name evidence="2" type="ORF">GLAREA_00979</name>
</gene>
<keyword evidence="3" id="KW-1185">Reference proteome</keyword>
<dbReference type="PROSITE" id="PS50020">
    <property type="entry name" value="WW_DOMAIN_2"/>
    <property type="match status" value="1"/>
</dbReference>
<dbReference type="PANTHER" id="PTHR24148:SF64">
    <property type="entry name" value="HETEROKARYON INCOMPATIBILITY DOMAIN-CONTAINING PROTEIN"/>
    <property type="match status" value="1"/>
</dbReference>
<organism evidence="2 3">
    <name type="scientific">Glarea lozoyensis (strain ATCC 20868 / MF5171)</name>
    <dbReference type="NCBI Taxonomy" id="1116229"/>
    <lineage>
        <taxon>Eukaryota</taxon>
        <taxon>Fungi</taxon>
        <taxon>Dikarya</taxon>
        <taxon>Ascomycota</taxon>
        <taxon>Pezizomycotina</taxon>
        <taxon>Leotiomycetes</taxon>
        <taxon>Helotiales</taxon>
        <taxon>Helotiaceae</taxon>
        <taxon>Glarea</taxon>
    </lineage>
</organism>
<dbReference type="SUPFAM" id="SSF51045">
    <property type="entry name" value="WW domain"/>
    <property type="match status" value="1"/>
</dbReference>
<dbReference type="InterPro" id="IPR036020">
    <property type="entry name" value="WW_dom_sf"/>
</dbReference>
<proteinExistence type="predicted"/>
<accession>S3CY12</accession>
<dbReference type="InterPro" id="IPR010730">
    <property type="entry name" value="HET"/>
</dbReference>
<evidence type="ECO:0000259" key="1">
    <source>
        <dbReference type="PROSITE" id="PS50020"/>
    </source>
</evidence>
<dbReference type="GeneID" id="19460037"/>